<dbReference type="InterPro" id="IPR013087">
    <property type="entry name" value="Znf_C2H2_type"/>
</dbReference>
<name>A0A0G4IH68_PLABS</name>
<dbReference type="InterPro" id="IPR036236">
    <property type="entry name" value="Znf_C2H2_sf"/>
</dbReference>
<keyword evidence="5 8" id="KW-0863">Zinc-finger</keyword>
<dbReference type="PROSITE" id="PS50157">
    <property type="entry name" value="ZINC_FINGER_C2H2_2"/>
    <property type="match status" value="4"/>
</dbReference>
<keyword evidence="7" id="KW-0539">Nucleus</keyword>
<organism evidence="10 12">
    <name type="scientific">Plasmodiophora brassicae</name>
    <name type="common">Clubroot disease agent</name>
    <dbReference type="NCBI Taxonomy" id="37360"/>
    <lineage>
        <taxon>Eukaryota</taxon>
        <taxon>Sar</taxon>
        <taxon>Rhizaria</taxon>
        <taxon>Endomyxa</taxon>
        <taxon>Phytomyxea</taxon>
        <taxon>Plasmodiophorida</taxon>
        <taxon>Plasmodiophoridae</taxon>
        <taxon>Plasmodiophora</taxon>
    </lineage>
</organism>
<evidence type="ECO:0000256" key="3">
    <source>
        <dbReference type="ARBA" id="ARBA00022723"/>
    </source>
</evidence>
<dbReference type="Proteomes" id="UP000039324">
    <property type="component" value="Unassembled WGS sequence"/>
</dbReference>
<geneLocation type="mitochondrion" evidence="11"/>
<evidence type="ECO:0000313" key="12">
    <source>
        <dbReference type="Proteomes" id="UP000039324"/>
    </source>
</evidence>
<evidence type="ECO:0000256" key="6">
    <source>
        <dbReference type="ARBA" id="ARBA00022833"/>
    </source>
</evidence>
<evidence type="ECO:0000256" key="1">
    <source>
        <dbReference type="ARBA" id="ARBA00004123"/>
    </source>
</evidence>
<evidence type="ECO:0000256" key="7">
    <source>
        <dbReference type="ARBA" id="ARBA00023242"/>
    </source>
</evidence>
<dbReference type="Pfam" id="PF00096">
    <property type="entry name" value="zf-C2H2"/>
    <property type="match status" value="4"/>
</dbReference>
<reference evidence="10 12" key="1">
    <citation type="submission" date="2015-02" db="EMBL/GenBank/DDBJ databases">
        <authorList>
            <person name="Chooi Y.-H."/>
        </authorList>
    </citation>
    <scope>NUCLEOTIDE SEQUENCE [LARGE SCALE GENOMIC DNA]</scope>
    <source>
        <strain evidence="10">E3</strain>
    </source>
</reference>
<comment type="similarity">
    <text evidence="2">Belongs to the krueppel C2H2-type zinc-finger protein family.</text>
</comment>
<dbReference type="EMBL" id="OVEO01000006">
    <property type="protein sequence ID" value="SPQ96806.1"/>
    <property type="molecule type" value="Genomic_DNA"/>
</dbReference>
<proteinExistence type="inferred from homology"/>
<feature type="domain" description="C2H2-type" evidence="9">
    <location>
        <begin position="211"/>
        <end position="238"/>
    </location>
</feature>
<keyword evidence="4" id="KW-0677">Repeat</keyword>
<dbReference type="FunFam" id="3.30.160.60:FF:000355">
    <property type="entry name" value="zinc finger and SCAN domain-containing protein 20 isoform X1"/>
    <property type="match status" value="1"/>
</dbReference>
<sequence length="262" mass="28745">MQPPFPTVFDFTVPTSYDLSEQDVAVPDGNNPYPFGTSPPFLAPAEFVNQPTMMLMPQQDTTGLDAWPELSFGTGADAPFLAVEILASGSIPPLPGPGPLHQITSGTTSNSPGPAGVLQPSSLPLTSAMMPRKQINRSNQRPTGGAMNETNKKTYVCVECSKVFSRQNNLQAHMRIHTGEKPFACEQCGKEFARRSGLSRHYRSHTGEKPLECGLCKKAFADSSNLSRHLRLHSGERPFQCPMCEKTFSWKSSLIWHQRSHA</sequence>
<dbReference type="SUPFAM" id="SSF57667">
    <property type="entry name" value="beta-beta-alpha zinc fingers"/>
    <property type="match status" value="2"/>
</dbReference>
<dbReference type="FunFam" id="3.30.160.60:FF:002343">
    <property type="entry name" value="Zinc finger protein 33A"/>
    <property type="match status" value="1"/>
</dbReference>
<evidence type="ECO:0000256" key="4">
    <source>
        <dbReference type="ARBA" id="ARBA00022737"/>
    </source>
</evidence>
<dbReference type="Gene3D" id="3.30.160.60">
    <property type="entry name" value="Classic Zinc Finger"/>
    <property type="match status" value="4"/>
</dbReference>
<dbReference type="GO" id="GO:0008270">
    <property type="term" value="F:zinc ion binding"/>
    <property type="evidence" value="ECO:0007669"/>
    <property type="project" value="UniProtKB-KW"/>
</dbReference>
<comment type="subcellular location">
    <subcellularLocation>
        <location evidence="1">Nucleus</location>
    </subcellularLocation>
</comment>
<keyword evidence="6" id="KW-0862">Zinc</keyword>
<dbReference type="FunFam" id="3.30.160.60:FF:002689">
    <property type="entry name" value="Protein suppressor of hairy wing"/>
    <property type="match status" value="1"/>
</dbReference>
<dbReference type="EMBL" id="CDSF01000001">
    <property type="protein sequence ID" value="CEO94460.1"/>
    <property type="molecule type" value="Genomic_DNA"/>
</dbReference>
<dbReference type="AlphaFoldDB" id="A0A0G4IH68"/>
<dbReference type="FunFam" id="3.30.160.60:FF:003288">
    <property type="entry name" value="Uncharacterized protein"/>
    <property type="match status" value="1"/>
</dbReference>
<evidence type="ECO:0000313" key="10">
    <source>
        <dbReference type="EMBL" id="CEO94460.1"/>
    </source>
</evidence>
<dbReference type="PANTHER" id="PTHR23235:SF142">
    <property type="entry name" value="ZINC FINGER PROTEIN 384"/>
    <property type="match status" value="1"/>
</dbReference>
<evidence type="ECO:0000259" key="9">
    <source>
        <dbReference type="PROSITE" id="PS50157"/>
    </source>
</evidence>
<dbReference type="STRING" id="37360.A0A0G4IH68"/>
<evidence type="ECO:0000313" key="11">
    <source>
        <dbReference type="EMBL" id="SPQ96806.1"/>
    </source>
</evidence>
<gene>
    <name evidence="10" type="ORF">PBRA_000245</name>
    <name evidence="11" type="ORF">PLBR_LOCUS4021</name>
</gene>
<keyword evidence="12" id="KW-1185">Reference proteome</keyword>
<evidence type="ECO:0000256" key="5">
    <source>
        <dbReference type="ARBA" id="ARBA00022771"/>
    </source>
</evidence>
<reference evidence="11 13" key="2">
    <citation type="submission" date="2018-03" db="EMBL/GenBank/DDBJ databases">
        <authorList>
            <person name="Fogelqvist J."/>
        </authorList>
    </citation>
    <scope>NUCLEOTIDE SEQUENCE [LARGE SCALE GENOMIC DNA]</scope>
</reference>
<dbReference type="GO" id="GO:0000981">
    <property type="term" value="F:DNA-binding transcription factor activity, RNA polymerase II-specific"/>
    <property type="evidence" value="ECO:0007669"/>
    <property type="project" value="TreeGrafter"/>
</dbReference>
<evidence type="ECO:0000313" key="13">
    <source>
        <dbReference type="Proteomes" id="UP000290189"/>
    </source>
</evidence>
<dbReference type="PANTHER" id="PTHR23235">
    <property type="entry name" value="KRUEPPEL-LIKE TRANSCRIPTION FACTOR"/>
    <property type="match status" value="1"/>
</dbReference>
<dbReference type="OrthoDB" id="427030at2759"/>
<feature type="domain" description="C2H2-type" evidence="9">
    <location>
        <begin position="239"/>
        <end position="262"/>
    </location>
</feature>
<keyword evidence="3" id="KW-0479">Metal-binding</keyword>
<dbReference type="SMART" id="SM00355">
    <property type="entry name" value="ZnF_C2H2"/>
    <property type="match status" value="4"/>
</dbReference>
<dbReference type="PROSITE" id="PS00028">
    <property type="entry name" value="ZINC_FINGER_C2H2_1"/>
    <property type="match status" value="4"/>
</dbReference>
<protein>
    <recommendedName>
        <fullName evidence="9">C2H2-type domain-containing protein</fullName>
    </recommendedName>
</protein>
<dbReference type="GO" id="GO:0005634">
    <property type="term" value="C:nucleus"/>
    <property type="evidence" value="ECO:0007669"/>
    <property type="project" value="UniProtKB-SubCell"/>
</dbReference>
<evidence type="ECO:0000256" key="8">
    <source>
        <dbReference type="PROSITE-ProRule" id="PRU00042"/>
    </source>
</evidence>
<feature type="domain" description="C2H2-type" evidence="9">
    <location>
        <begin position="183"/>
        <end position="210"/>
    </location>
</feature>
<keyword evidence="11" id="KW-0496">Mitochondrion</keyword>
<dbReference type="Proteomes" id="UP000290189">
    <property type="component" value="Unassembled WGS sequence"/>
</dbReference>
<feature type="domain" description="C2H2-type" evidence="9">
    <location>
        <begin position="155"/>
        <end position="182"/>
    </location>
</feature>
<accession>A0A0G4IH68</accession>
<dbReference type="GO" id="GO:0000978">
    <property type="term" value="F:RNA polymerase II cis-regulatory region sequence-specific DNA binding"/>
    <property type="evidence" value="ECO:0007669"/>
    <property type="project" value="TreeGrafter"/>
</dbReference>
<evidence type="ECO:0000256" key="2">
    <source>
        <dbReference type="ARBA" id="ARBA00006991"/>
    </source>
</evidence>